<dbReference type="SUPFAM" id="SSF53623">
    <property type="entry name" value="MurD-like peptide ligases, catalytic domain"/>
    <property type="match status" value="1"/>
</dbReference>
<dbReference type="Proteomes" id="UP001596186">
    <property type="component" value="Unassembled WGS sequence"/>
</dbReference>
<comment type="caution">
    <text evidence="13">The sequence shown here is derived from an EMBL/GenBank/DDBJ whole genome shotgun (WGS) entry which is preliminary data.</text>
</comment>
<dbReference type="InterPro" id="IPR036615">
    <property type="entry name" value="Mur_ligase_C_dom_sf"/>
</dbReference>
<evidence type="ECO:0000256" key="8">
    <source>
        <dbReference type="ARBA" id="ARBA00030592"/>
    </source>
</evidence>
<dbReference type="RefSeq" id="WP_125592345.1">
    <property type="nucleotide sequence ID" value="NZ_JBHSSN010000014.1"/>
</dbReference>
<dbReference type="InterPro" id="IPR018109">
    <property type="entry name" value="Folylpolyglutamate_synth_CS"/>
</dbReference>
<dbReference type="SUPFAM" id="SSF53244">
    <property type="entry name" value="MurD-like peptide ligases, peptide-binding domain"/>
    <property type="match status" value="1"/>
</dbReference>
<keyword evidence="7" id="KW-0460">Magnesium</keyword>
<evidence type="ECO:0000259" key="12">
    <source>
        <dbReference type="Pfam" id="PF08245"/>
    </source>
</evidence>
<keyword evidence="6 10" id="KW-0067">ATP-binding</keyword>
<dbReference type="PANTHER" id="PTHR11136">
    <property type="entry name" value="FOLYLPOLYGLUTAMATE SYNTHASE-RELATED"/>
    <property type="match status" value="1"/>
</dbReference>
<keyword evidence="3 10" id="KW-0436">Ligase</keyword>
<protein>
    <recommendedName>
        <fullName evidence="2">tetrahydrofolate synthase</fullName>
        <ecNumber evidence="2">6.3.2.17</ecNumber>
    </recommendedName>
    <alternativeName>
        <fullName evidence="8">Tetrahydrofolylpolyglutamate synthase</fullName>
    </alternativeName>
</protein>
<comment type="catalytic activity">
    <reaction evidence="9">
        <text>(6S)-5,6,7,8-tetrahydrofolyl-(gamma-L-Glu)(n) + L-glutamate + ATP = (6S)-5,6,7,8-tetrahydrofolyl-(gamma-L-Glu)(n+1) + ADP + phosphate + H(+)</text>
        <dbReference type="Rhea" id="RHEA:10580"/>
        <dbReference type="Rhea" id="RHEA-COMP:14738"/>
        <dbReference type="Rhea" id="RHEA-COMP:14740"/>
        <dbReference type="ChEBI" id="CHEBI:15378"/>
        <dbReference type="ChEBI" id="CHEBI:29985"/>
        <dbReference type="ChEBI" id="CHEBI:30616"/>
        <dbReference type="ChEBI" id="CHEBI:43474"/>
        <dbReference type="ChEBI" id="CHEBI:141005"/>
        <dbReference type="ChEBI" id="CHEBI:456216"/>
        <dbReference type="EC" id="6.3.2.17"/>
    </reaction>
</comment>
<feature type="domain" description="Mur ligase central" evidence="12">
    <location>
        <begin position="45"/>
        <end position="261"/>
    </location>
</feature>
<evidence type="ECO:0000256" key="3">
    <source>
        <dbReference type="ARBA" id="ARBA00022598"/>
    </source>
</evidence>
<evidence type="ECO:0000256" key="5">
    <source>
        <dbReference type="ARBA" id="ARBA00022741"/>
    </source>
</evidence>
<evidence type="ECO:0000256" key="9">
    <source>
        <dbReference type="ARBA" id="ARBA00047493"/>
    </source>
</evidence>
<proteinExistence type="inferred from homology"/>
<keyword evidence="4" id="KW-0479">Metal-binding</keyword>
<reference evidence="14" key="1">
    <citation type="journal article" date="2019" name="Int. J. Syst. Evol. Microbiol.">
        <title>The Global Catalogue of Microorganisms (GCM) 10K type strain sequencing project: providing services to taxonomists for standard genome sequencing and annotation.</title>
        <authorList>
            <consortium name="The Broad Institute Genomics Platform"/>
            <consortium name="The Broad Institute Genome Sequencing Center for Infectious Disease"/>
            <person name="Wu L."/>
            <person name="Ma J."/>
        </authorList>
    </citation>
    <scope>NUCLEOTIDE SEQUENCE [LARGE SCALE GENOMIC DNA]</scope>
    <source>
        <strain evidence="14">CCM 8895</strain>
    </source>
</reference>
<sequence>MLNYQETINYIHSFSKFHRTNSLENIKNALNQLGNPQNSYQTIHVTGTNGKGSTCNYLANLLEATGKRVGMFTSPFITKFNERIQINHEMISDDELVSLVSEVREITDKIDLTEFEFVVILGFMYFQKKVDVAIIEVGIGAAHDKTNVIVPEVSIITSIDLDHEKIIGPTIQDIAIEKSGIIKNHKPIVTGYLQNDIRNIVLNKSKDLDSQLFEFGHDFKVENFLSGHTSEFDYVDNNIKIEKIKCAGFEKTTAMNMSIAIKAFLVYQAINHEKIDLELIKEGIESHLIPGRMQIVQKEPTIILDGSHNFAAIYNLINSLISNWQNKDIIVVYAGMKDKDRKDILNYLAKHVSKVYVTTLDMQRSADEADYDISVYNNVDFVKDYRSKIKSLQDNLTDQQVLLVTGSFYLISDLEKKFS</sequence>
<dbReference type="Pfam" id="PF08245">
    <property type="entry name" value="Mur_ligase_M"/>
    <property type="match status" value="1"/>
</dbReference>
<dbReference type="Gene3D" id="3.40.1190.10">
    <property type="entry name" value="Mur-like, catalytic domain"/>
    <property type="match status" value="1"/>
</dbReference>
<comment type="similarity">
    <text evidence="1 10">Belongs to the folylpolyglutamate synthase family.</text>
</comment>
<dbReference type="NCBIfam" id="TIGR01499">
    <property type="entry name" value="folC"/>
    <property type="match status" value="1"/>
</dbReference>
<dbReference type="PANTHER" id="PTHR11136:SF0">
    <property type="entry name" value="DIHYDROFOLATE SYNTHETASE-RELATED"/>
    <property type="match status" value="1"/>
</dbReference>
<evidence type="ECO:0000256" key="4">
    <source>
        <dbReference type="ARBA" id="ARBA00022723"/>
    </source>
</evidence>
<dbReference type="InterPro" id="IPR001645">
    <property type="entry name" value="Folylpolyglutamate_synth"/>
</dbReference>
<dbReference type="InterPro" id="IPR004101">
    <property type="entry name" value="Mur_ligase_C"/>
</dbReference>
<evidence type="ECO:0000259" key="11">
    <source>
        <dbReference type="Pfam" id="PF02875"/>
    </source>
</evidence>
<evidence type="ECO:0000256" key="7">
    <source>
        <dbReference type="ARBA" id="ARBA00022842"/>
    </source>
</evidence>
<evidence type="ECO:0000313" key="14">
    <source>
        <dbReference type="Proteomes" id="UP001596186"/>
    </source>
</evidence>
<dbReference type="InterPro" id="IPR036565">
    <property type="entry name" value="Mur-like_cat_sf"/>
</dbReference>
<evidence type="ECO:0000256" key="6">
    <source>
        <dbReference type="ARBA" id="ARBA00022840"/>
    </source>
</evidence>
<dbReference type="PROSITE" id="PS01011">
    <property type="entry name" value="FOLYLPOLYGLU_SYNT_1"/>
    <property type="match status" value="1"/>
</dbReference>
<keyword evidence="5 10" id="KW-0547">Nucleotide-binding</keyword>
<keyword evidence="14" id="KW-1185">Reference proteome</keyword>
<name>A0ABW1UXK3_9LACO</name>
<feature type="domain" description="Mur ligase C-terminal" evidence="11">
    <location>
        <begin position="291"/>
        <end position="408"/>
    </location>
</feature>
<organism evidence="13 14">
    <name type="scientific">Companilactobacillus baiquanensis</name>
    <dbReference type="NCBI Taxonomy" id="2486005"/>
    <lineage>
        <taxon>Bacteria</taxon>
        <taxon>Bacillati</taxon>
        <taxon>Bacillota</taxon>
        <taxon>Bacilli</taxon>
        <taxon>Lactobacillales</taxon>
        <taxon>Lactobacillaceae</taxon>
        <taxon>Companilactobacillus</taxon>
    </lineage>
</organism>
<evidence type="ECO:0000256" key="2">
    <source>
        <dbReference type="ARBA" id="ARBA00013025"/>
    </source>
</evidence>
<evidence type="ECO:0000313" key="13">
    <source>
        <dbReference type="EMBL" id="MFC6323457.1"/>
    </source>
</evidence>
<dbReference type="EMBL" id="JBHSSN010000014">
    <property type="protein sequence ID" value="MFC6323457.1"/>
    <property type="molecule type" value="Genomic_DNA"/>
</dbReference>
<dbReference type="Gene3D" id="3.90.190.20">
    <property type="entry name" value="Mur ligase, C-terminal domain"/>
    <property type="match status" value="1"/>
</dbReference>
<dbReference type="GO" id="GO:0016874">
    <property type="term" value="F:ligase activity"/>
    <property type="evidence" value="ECO:0007669"/>
    <property type="project" value="UniProtKB-KW"/>
</dbReference>
<evidence type="ECO:0000256" key="1">
    <source>
        <dbReference type="ARBA" id="ARBA00008276"/>
    </source>
</evidence>
<dbReference type="InterPro" id="IPR013221">
    <property type="entry name" value="Mur_ligase_cen"/>
</dbReference>
<dbReference type="Pfam" id="PF02875">
    <property type="entry name" value="Mur_ligase_C"/>
    <property type="match status" value="1"/>
</dbReference>
<dbReference type="EC" id="6.3.2.17" evidence="2"/>
<accession>A0ABW1UXK3</accession>
<dbReference type="PIRSF" id="PIRSF001563">
    <property type="entry name" value="Folylpolyglu_synth"/>
    <property type="match status" value="1"/>
</dbReference>
<evidence type="ECO:0000256" key="10">
    <source>
        <dbReference type="PIRNR" id="PIRNR001563"/>
    </source>
</evidence>
<gene>
    <name evidence="13" type="ORF">ACFP1F_06880</name>
</gene>